<keyword evidence="1 2" id="KW-0238">DNA-binding</keyword>
<evidence type="ECO:0000256" key="1">
    <source>
        <dbReference type="ARBA" id="ARBA00023125"/>
    </source>
</evidence>
<evidence type="ECO:0000313" key="6">
    <source>
        <dbReference type="Proteomes" id="UP000594260"/>
    </source>
</evidence>
<dbReference type="CDD" id="cd22014">
    <property type="entry name" value="HMG-box_CMB1-like"/>
    <property type="match status" value="1"/>
</dbReference>
<dbReference type="KEGG" id="vde:111245235"/>
<dbReference type="InterPro" id="IPR009071">
    <property type="entry name" value="HMG_box_dom"/>
</dbReference>
<evidence type="ECO:0000256" key="3">
    <source>
        <dbReference type="SAM" id="Coils"/>
    </source>
</evidence>
<sequence>MMTMTKLSRFLTEVGEACRLWSTNGGKASLKANEEGMTGQPVRRSRAAINSLQQKSSMISVPKAPKKPPNAYIAFAAAAREGIILKNPGISFTDVAKRLGAEWKGLNTRQREVYMQEAKEAAKKYVSASEAYRSSLTPEQIEAKTKLEIEEKLRQSKRKLAVLEKQLKKPSKPGNVFAFFMKESFSGQMNDKENLRAVADRWKNISDDKKQVYIDKAKEALMRYNHELELWTNKMEESKKYSEKLSVLQGTISELKDQLRNFNITNLLAARLLATSRQQRSLTSALKAPKRPQNAFMLFAAELRSKVIAENPGIKVVDIMKHIGSEWNSLPEQHRERYYQRAKDAAVQYSNLRESFLSSLTPEQLREHKNMSVEKKLRQSKKKLSALEKQLEKPLPPPNAYRLFVRDMMQNSDSDSTVISNVAPQWKLMSNEKKQVYVSRANKEKEAYQKNLEAWTKRIQKSAHVEQLDVLKDSIEQLKEKLRLSK</sequence>
<dbReference type="Pfam" id="PF00505">
    <property type="entry name" value="HMG_box"/>
    <property type="match status" value="2"/>
</dbReference>
<proteinExistence type="predicted"/>
<dbReference type="SMART" id="SM00398">
    <property type="entry name" value="HMG"/>
    <property type="match status" value="4"/>
</dbReference>
<feature type="coiled-coil region" evidence="3">
    <location>
        <begin position="214"/>
        <end position="258"/>
    </location>
</feature>
<dbReference type="GO" id="GO:0005634">
    <property type="term" value="C:nucleus"/>
    <property type="evidence" value="ECO:0007669"/>
    <property type="project" value="UniProtKB-UniRule"/>
</dbReference>
<feature type="domain" description="HMG box" evidence="4">
    <location>
        <begin position="170"/>
        <end position="232"/>
    </location>
</feature>
<dbReference type="InParanoid" id="A0A7M7M4T9"/>
<organism evidence="5 6">
    <name type="scientific">Varroa destructor</name>
    <name type="common">Honeybee mite</name>
    <dbReference type="NCBI Taxonomy" id="109461"/>
    <lineage>
        <taxon>Eukaryota</taxon>
        <taxon>Metazoa</taxon>
        <taxon>Ecdysozoa</taxon>
        <taxon>Arthropoda</taxon>
        <taxon>Chelicerata</taxon>
        <taxon>Arachnida</taxon>
        <taxon>Acari</taxon>
        <taxon>Parasitiformes</taxon>
        <taxon>Mesostigmata</taxon>
        <taxon>Gamasina</taxon>
        <taxon>Dermanyssoidea</taxon>
        <taxon>Varroidae</taxon>
        <taxon>Varroa</taxon>
    </lineage>
</organism>
<dbReference type="SUPFAM" id="SSF47095">
    <property type="entry name" value="HMG-box"/>
    <property type="match status" value="4"/>
</dbReference>
<feature type="coiled-coil region" evidence="3">
    <location>
        <begin position="438"/>
        <end position="481"/>
    </location>
</feature>
<accession>A0A7M7M4T9</accession>
<dbReference type="InterPro" id="IPR036910">
    <property type="entry name" value="HMG_box_dom_sf"/>
</dbReference>
<dbReference type="InterPro" id="IPR050342">
    <property type="entry name" value="HMGB"/>
</dbReference>
<name>A0A7M7M4T9_VARDE</name>
<feature type="DNA-binding region" description="HMG box" evidence="2">
    <location>
        <begin position="65"/>
        <end position="133"/>
    </location>
</feature>
<protein>
    <recommendedName>
        <fullName evidence="4">HMG box domain-containing protein</fullName>
    </recommendedName>
</protein>
<feature type="domain" description="HMG box" evidence="4">
    <location>
        <begin position="65"/>
        <end position="133"/>
    </location>
</feature>
<dbReference type="RefSeq" id="XP_022649101.1">
    <property type="nucleotide sequence ID" value="XM_022793366.1"/>
</dbReference>
<dbReference type="Pfam" id="PF09011">
    <property type="entry name" value="HMG_box_2"/>
    <property type="match status" value="1"/>
</dbReference>
<evidence type="ECO:0000313" key="5">
    <source>
        <dbReference type="EnsemblMetazoa" id="XP_022649101"/>
    </source>
</evidence>
<dbReference type="EnsemblMetazoa" id="XM_022793366">
    <property type="protein sequence ID" value="XP_022649101"/>
    <property type="gene ID" value="LOC111245235"/>
</dbReference>
<keyword evidence="3" id="KW-0175">Coiled coil</keyword>
<dbReference type="CDD" id="cd22012">
    <property type="entry name" value="HMG-box_ABF2_IXR1-like_rpt2"/>
    <property type="match status" value="1"/>
</dbReference>
<dbReference type="PANTHER" id="PTHR48112">
    <property type="entry name" value="HIGH MOBILITY GROUP PROTEIN DSP1"/>
    <property type="match status" value="1"/>
</dbReference>
<feature type="domain" description="HMG box" evidence="4">
    <location>
        <begin position="394"/>
        <end position="456"/>
    </location>
</feature>
<dbReference type="AlphaFoldDB" id="A0A7M7M4T9"/>
<dbReference type="PROSITE" id="PS50118">
    <property type="entry name" value="HMG_BOX_2"/>
    <property type="match status" value="4"/>
</dbReference>
<keyword evidence="6" id="KW-1185">Reference proteome</keyword>
<dbReference type="GO" id="GO:0003677">
    <property type="term" value="F:DNA binding"/>
    <property type="evidence" value="ECO:0007669"/>
    <property type="project" value="UniProtKB-UniRule"/>
</dbReference>
<keyword evidence="2" id="KW-0539">Nucleus</keyword>
<dbReference type="OrthoDB" id="5550281at2759"/>
<reference evidence="5" key="1">
    <citation type="submission" date="2021-01" db="UniProtKB">
        <authorList>
            <consortium name="EnsemblMetazoa"/>
        </authorList>
    </citation>
    <scope>IDENTIFICATION</scope>
</reference>
<feature type="DNA-binding region" description="HMG box" evidence="2">
    <location>
        <begin position="170"/>
        <end position="232"/>
    </location>
</feature>
<dbReference type="GeneID" id="111245235"/>
<evidence type="ECO:0000256" key="2">
    <source>
        <dbReference type="PROSITE-ProRule" id="PRU00267"/>
    </source>
</evidence>
<feature type="DNA-binding region" description="HMG box" evidence="2">
    <location>
        <begin position="394"/>
        <end position="456"/>
    </location>
</feature>
<dbReference type="Proteomes" id="UP000594260">
    <property type="component" value="Unplaced"/>
</dbReference>
<feature type="DNA-binding region" description="HMG box" evidence="2">
    <location>
        <begin position="289"/>
        <end position="357"/>
    </location>
</feature>
<feature type="domain" description="HMG box" evidence="4">
    <location>
        <begin position="289"/>
        <end position="357"/>
    </location>
</feature>
<evidence type="ECO:0000259" key="4">
    <source>
        <dbReference type="PROSITE" id="PS50118"/>
    </source>
</evidence>
<dbReference type="Gene3D" id="1.10.30.10">
    <property type="entry name" value="High mobility group box domain"/>
    <property type="match status" value="4"/>
</dbReference>
<dbReference type="OMA" id="HQDLWGS"/>